<reference evidence="3 4" key="1">
    <citation type="submission" date="2021-09" db="EMBL/GenBank/DDBJ databases">
        <title>The complete genome sequence of a new microorganism.</title>
        <authorList>
            <person name="Zi Z."/>
        </authorList>
    </citation>
    <scope>NUCLEOTIDE SEQUENCE [LARGE SCALE GENOMIC DNA]</scope>
    <source>
        <strain evidence="3 4">WGZ8</strain>
    </source>
</reference>
<dbReference type="InterPro" id="IPR015995">
    <property type="entry name" value="MlrC_N"/>
</dbReference>
<keyword evidence="4" id="KW-1185">Reference proteome</keyword>
<comment type="caution">
    <text evidence="3">The sequence shown here is derived from an EMBL/GenBank/DDBJ whole genome shotgun (WGS) entry which is preliminary data.</text>
</comment>
<name>A0ABS7VIT1_9HYPH</name>
<sequence>MTKRRILFAGLFHETHTFVEEVTGLSDFTIYRSEDILRRRGDGSTTDGFLEVAEVENWEVVPTCEYAALPSGTVDHIVLEQFCNEVEEGLRKALSEGGLDGIWLGLHGAMVTTECEDPEGELLARLRGVKGTESLPVFGVFDLHATFTAKMAQHANGLVAYCKNPHSDARECAMRSAQLLARALKEEAMPRMYARNAPIMWPPPGTGTADRPMRDLEALARQIEAESPDIWIVNVVAGYSFSDVPDAGVAFSVATVGDQDGARAALNSLEALAISLRDLGIPHEWDLDTALAEIATREDGPCIVVEPADNIGGGAPGDDTAVLRGFLRHGLRNCAVAIADAAAVQTLADAEPGEKRRLSIGGKGSSLGAGPLDVEAEFVSRSDGHFTLEDRHSHLAASRGIHFSMGPSAVIRVEGVTVLLSSRKTPPFDLAQFRSQGIVPENLFAIGVKAAVAHRKAYDPIMKASYTVRTAGPCTSAITTLDYRRLRESVFPINDRNPQ</sequence>
<dbReference type="Pfam" id="PF07171">
    <property type="entry name" value="MlrC_C"/>
    <property type="match status" value="1"/>
</dbReference>
<proteinExistence type="predicted"/>
<organism evidence="3 4">
    <name type="scientific">Microvirga puerhi</name>
    <dbReference type="NCBI Taxonomy" id="2876078"/>
    <lineage>
        <taxon>Bacteria</taxon>
        <taxon>Pseudomonadati</taxon>
        <taxon>Pseudomonadota</taxon>
        <taxon>Alphaproteobacteria</taxon>
        <taxon>Hyphomicrobiales</taxon>
        <taxon>Methylobacteriaceae</taxon>
        <taxon>Microvirga</taxon>
    </lineage>
</organism>
<accession>A0ABS7VIT1</accession>
<protein>
    <submittedName>
        <fullName evidence="3">M81 family metallopeptidase</fullName>
    </submittedName>
</protein>
<dbReference type="RefSeq" id="WP_224310939.1">
    <property type="nucleotide sequence ID" value="NZ_JAIRBM010000001.1"/>
</dbReference>
<evidence type="ECO:0000313" key="4">
    <source>
        <dbReference type="Proteomes" id="UP000704176"/>
    </source>
</evidence>
<dbReference type="EMBL" id="JAIRBM010000001">
    <property type="protein sequence ID" value="MBZ6074888.1"/>
    <property type="molecule type" value="Genomic_DNA"/>
</dbReference>
<dbReference type="Proteomes" id="UP000704176">
    <property type="component" value="Unassembled WGS sequence"/>
</dbReference>
<feature type="domain" description="Microcystin LR degradation protein MlrC C-terminal" evidence="1">
    <location>
        <begin position="306"/>
        <end position="485"/>
    </location>
</feature>
<evidence type="ECO:0000259" key="1">
    <source>
        <dbReference type="Pfam" id="PF07171"/>
    </source>
</evidence>
<dbReference type="Pfam" id="PF07364">
    <property type="entry name" value="DUF1485"/>
    <property type="match status" value="1"/>
</dbReference>
<feature type="domain" description="Microcystin LR degradation protein MlrC N-terminal" evidence="2">
    <location>
        <begin position="5"/>
        <end position="294"/>
    </location>
</feature>
<evidence type="ECO:0000313" key="3">
    <source>
        <dbReference type="EMBL" id="MBZ6074888.1"/>
    </source>
</evidence>
<dbReference type="InterPro" id="IPR010799">
    <property type="entry name" value="MlrC_C"/>
</dbReference>
<gene>
    <name evidence="3" type="ORF">K9B37_01045</name>
</gene>
<evidence type="ECO:0000259" key="2">
    <source>
        <dbReference type="Pfam" id="PF07364"/>
    </source>
</evidence>